<dbReference type="NCBIfam" id="TIGR01760">
    <property type="entry name" value="tape_meas_TP901"/>
    <property type="match status" value="1"/>
</dbReference>
<dbReference type="InterPro" id="IPR010090">
    <property type="entry name" value="Phage_tape_meas"/>
</dbReference>
<sequence length="591" mass="64233">MAELNASVVLNLVDRISRPVRRIEQRFSRLGRSQGLQQLRRSVANVGQQWGNVTSQAGRLTRRLTVIGGTAAGAAWGFERLVGGVTESADATVKAADRLGVPIERLQEWRYGAERSGLAANTFDMALQRFTRRTAEAASGTGEAVGALKFLGIQLRDANGNLRPTTELLPEVADALAGVEDPAMRVRAAFKLFDSEGVAMLNFLEGGSQGLRDLAQEAHNAGVVMDEAFARQAVEYNDTMMDFRRTLLGVRMAVVRDILPALTEWLQRVKDLTQGNREMITRRIIDGLRQFWAGLLDVGRVLAWTADLLGGWGKLALLIGAIMAGPLLLALAQFVFAFGKLGTTLTVLAVKAMPAVIGAVRALGVALLSTPVGWILAAIAAIAGAAYLIYRNWEPIKAFVFDLWAEITDIFGRALAWITETLSPTALATAGRDWIGGMLDGAIEKLVALRNAVEQRIQGIVDWIKERLSPSAWMEVGREWIDGLREGIAERFTALSLWLERKVAGLIDWMPDWAKEGLGLEGMQPMPAMGANALDDQAVDSAMAVAGETRVGGELRITIDSEGRPRVDEMRRDGPMEFDVDTMPSFGGAMP</sequence>
<keyword evidence="1" id="KW-1188">Viral release from host cell</keyword>
<feature type="region of interest" description="Disordered" evidence="2">
    <location>
        <begin position="566"/>
        <end position="591"/>
    </location>
</feature>
<keyword evidence="3" id="KW-0472">Membrane</keyword>
<evidence type="ECO:0000256" key="2">
    <source>
        <dbReference type="SAM" id="MobiDB-lite"/>
    </source>
</evidence>
<evidence type="ECO:0000313" key="5">
    <source>
        <dbReference type="Proteomes" id="UP000198525"/>
    </source>
</evidence>
<reference evidence="4 5" key="1">
    <citation type="submission" date="2016-10" db="EMBL/GenBank/DDBJ databases">
        <authorList>
            <person name="de Groot N.N."/>
        </authorList>
    </citation>
    <scope>NUCLEOTIDE SEQUENCE [LARGE SCALE GENOMIC DNA]</scope>
    <source>
        <strain evidence="4 5">CGMCC 1.6133</strain>
    </source>
</reference>
<keyword evidence="3" id="KW-0812">Transmembrane</keyword>
<dbReference type="Proteomes" id="UP000198525">
    <property type="component" value="Unassembled WGS sequence"/>
</dbReference>
<protein>
    <submittedName>
        <fullName evidence="4">Phage tail tape measure protein, TP901 family, core region</fullName>
    </submittedName>
</protein>
<evidence type="ECO:0000313" key="4">
    <source>
        <dbReference type="EMBL" id="SDK32177.1"/>
    </source>
</evidence>
<dbReference type="RefSeq" id="WP_089688004.1">
    <property type="nucleotide sequence ID" value="NZ_FNES01000014.1"/>
</dbReference>
<dbReference type="STRING" id="376427.SAMN04487954_114126"/>
<evidence type="ECO:0000256" key="1">
    <source>
        <dbReference type="ARBA" id="ARBA00022612"/>
    </source>
</evidence>
<keyword evidence="5" id="KW-1185">Reference proteome</keyword>
<evidence type="ECO:0000256" key="3">
    <source>
        <dbReference type="SAM" id="Phobius"/>
    </source>
</evidence>
<dbReference type="PANTHER" id="PTHR37813:SF1">
    <property type="entry name" value="FELS-2 PROPHAGE PROTEIN"/>
    <property type="match status" value="1"/>
</dbReference>
<name>A0A1G9AY58_9GAMM</name>
<feature type="compositionally biased region" description="Basic and acidic residues" evidence="2">
    <location>
        <begin position="566"/>
        <end position="575"/>
    </location>
</feature>
<feature type="transmembrane region" description="Helical" evidence="3">
    <location>
        <begin position="345"/>
        <end position="366"/>
    </location>
</feature>
<gene>
    <name evidence="4" type="ORF">SAMN04487954_114126</name>
</gene>
<dbReference type="AlphaFoldDB" id="A0A1G9AY58"/>
<dbReference type="EMBL" id="FNES01000014">
    <property type="protein sequence ID" value="SDK32177.1"/>
    <property type="molecule type" value="Genomic_DNA"/>
</dbReference>
<keyword evidence="3" id="KW-1133">Transmembrane helix</keyword>
<dbReference type="OrthoDB" id="6144932at2"/>
<dbReference type="PANTHER" id="PTHR37813">
    <property type="entry name" value="FELS-2 PROPHAGE PROTEIN"/>
    <property type="match status" value="1"/>
</dbReference>
<accession>A0A1G9AY58</accession>
<organism evidence="4 5">
    <name type="scientific">Billgrantia gudaonensis</name>
    <dbReference type="NCBI Taxonomy" id="376427"/>
    <lineage>
        <taxon>Bacteria</taxon>
        <taxon>Pseudomonadati</taxon>
        <taxon>Pseudomonadota</taxon>
        <taxon>Gammaproteobacteria</taxon>
        <taxon>Oceanospirillales</taxon>
        <taxon>Halomonadaceae</taxon>
        <taxon>Billgrantia</taxon>
    </lineage>
</organism>
<feature type="transmembrane region" description="Helical" evidence="3">
    <location>
        <begin position="315"/>
        <end position="338"/>
    </location>
</feature>
<feature type="transmembrane region" description="Helical" evidence="3">
    <location>
        <begin position="372"/>
        <end position="390"/>
    </location>
</feature>
<proteinExistence type="predicted"/>